<keyword evidence="3" id="KW-1185">Reference proteome</keyword>
<protein>
    <submittedName>
        <fullName evidence="2">Uncharacterized protein</fullName>
    </submittedName>
</protein>
<keyword evidence="1" id="KW-0472">Membrane</keyword>
<reference evidence="2 3" key="1">
    <citation type="submission" date="2019-04" db="EMBL/GenBank/DDBJ databases">
        <title>Fungal friends and foes A comparative genomics study of 23 Aspergillus species from section Flavi.</title>
        <authorList>
            <consortium name="DOE Joint Genome Institute"/>
            <person name="Kjaerbolling I."/>
            <person name="Vesth T.C."/>
            <person name="Frisvad J.C."/>
            <person name="Nybo J.L."/>
            <person name="Theobald S."/>
            <person name="Kildgaard S."/>
            <person name="Petersen T.I."/>
            <person name="Kuo A."/>
            <person name="Sato A."/>
            <person name="Lyhne E.K."/>
            <person name="Kogle M.E."/>
            <person name="Wiebenga A."/>
            <person name="Kun R.S."/>
            <person name="Lubbers R.J."/>
            <person name="Makela M.R."/>
            <person name="Barry K."/>
            <person name="Chovatia M."/>
            <person name="Clum A."/>
            <person name="Daum C."/>
            <person name="Haridas S."/>
            <person name="He G."/>
            <person name="LaButti K."/>
            <person name="Lipzen A."/>
            <person name="Mondo S."/>
            <person name="Pangilinan J."/>
            <person name="Riley R."/>
            <person name="Salamov A."/>
            <person name="Simmons B.A."/>
            <person name="Magnuson J.K."/>
            <person name="Henrissat B."/>
            <person name="Mortensen U.H."/>
            <person name="Larsen T.O."/>
            <person name="De vries R.P."/>
            <person name="Grigoriev I.V."/>
            <person name="Machida M."/>
            <person name="Baker S.E."/>
            <person name="Andersen M.R."/>
        </authorList>
    </citation>
    <scope>NUCLEOTIDE SEQUENCE [LARGE SCALE GENOMIC DNA]</scope>
    <source>
        <strain evidence="2 3">CBS 117635</strain>
    </source>
</reference>
<gene>
    <name evidence="2" type="ORF">BDV30DRAFT_230024</name>
</gene>
<keyword evidence="1" id="KW-0812">Transmembrane</keyword>
<dbReference type="Proteomes" id="UP000326289">
    <property type="component" value="Unassembled WGS sequence"/>
</dbReference>
<dbReference type="AlphaFoldDB" id="A0A5N6IS77"/>
<evidence type="ECO:0000313" key="2">
    <source>
        <dbReference type="EMBL" id="KAB8269238.1"/>
    </source>
</evidence>
<proteinExistence type="predicted"/>
<dbReference type="Gene3D" id="2.60.120.10">
    <property type="entry name" value="Jelly Rolls"/>
    <property type="match status" value="1"/>
</dbReference>
<evidence type="ECO:0000256" key="1">
    <source>
        <dbReference type="SAM" id="Phobius"/>
    </source>
</evidence>
<dbReference type="EMBL" id="ML732851">
    <property type="protein sequence ID" value="KAB8269238.1"/>
    <property type="molecule type" value="Genomic_DNA"/>
</dbReference>
<evidence type="ECO:0000313" key="3">
    <source>
        <dbReference type="Proteomes" id="UP000326289"/>
    </source>
</evidence>
<organism evidence="2 3">
    <name type="scientific">Aspergillus minisclerotigenes</name>
    <dbReference type="NCBI Taxonomy" id="656917"/>
    <lineage>
        <taxon>Eukaryota</taxon>
        <taxon>Fungi</taxon>
        <taxon>Dikarya</taxon>
        <taxon>Ascomycota</taxon>
        <taxon>Pezizomycotina</taxon>
        <taxon>Eurotiomycetes</taxon>
        <taxon>Eurotiomycetidae</taxon>
        <taxon>Eurotiales</taxon>
        <taxon>Aspergillaceae</taxon>
        <taxon>Aspergillus</taxon>
        <taxon>Aspergillus subgen. Circumdati</taxon>
    </lineage>
</organism>
<keyword evidence="1" id="KW-1133">Transmembrane helix</keyword>
<dbReference type="InterPro" id="IPR014710">
    <property type="entry name" value="RmlC-like_jellyroll"/>
</dbReference>
<feature type="transmembrane region" description="Helical" evidence="1">
    <location>
        <begin position="129"/>
        <end position="149"/>
    </location>
</feature>
<name>A0A5N6IS77_9EURO</name>
<accession>A0A5N6IS77</accession>
<sequence length="233" mass="26407">MDPDCNRSLDAVVKLVTYDGVEALQSLCGEIYYISLSKSVIRLLVTGKAGDQAHTINPGDFASIPPGSKFIRLIVPDDKNNLLPGALCPYFLRAGYIPAYYLEELVVWVLATTKELDGKFSISSLERSLFYYNKILAISLVFLSIHHVFYITKNIFKFHINGVQLYLTVGKILYMPRVSILHLRYLSWYTKYYIFASSRGLVEFFIKGGNVYSSPIIPELEDSVNMEQVRHVG</sequence>